<feature type="region of interest" description="Disordered" evidence="1">
    <location>
        <begin position="278"/>
        <end position="327"/>
    </location>
</feature>
<evidence type="ECO:0000313" key="2">
    <source>
        <dbReference type="EMBL" id="POG79005.1"/>
    </source>
</evidence>
<feature type="compositionally biased region" description="Basic and acidic residues" evidence="1">
    <location>
        <begin position="308"/>
        <end position="318"/>
    </location>
</feature>
<gene>
    <name evidence="2" type="ORF">GLOIN_2v1870117</name>
</gene>
<evidence type="ECO:0000313" key="3">
    <source>
        <dbReference type="Proteomes" id="UP000018888"/>
    </source>
</evidence>
<dbReference type="EMBL" id="AUPC02000028">
    <property type="protein sequence ID" value="POG79005.1"/>
    <property type="molecule type" value="Genomic_DNA"/>
</dbReference>
<keyword evidence="3" id="KW-1185">Reference proteome</keyword>
<dbReference type="VEuPathDB" id="FungiDB:RhiirFUN_004262"/>
<organism evidence="2 3">
    <name type="scientific">Rhizophagus irregularis (strain DAOM 181602 / DAOM 197198 / MUCL 43194)</name>
    <name type="common">Arbuscular mycorrhizal fungus</name>
    <name type="synonym">Glomus intraradices</name>
    <dbReference type="NCBI Taxonomy" id="747089"/>
    <lineage>
        <taxon>Eukaryota</taxon>
        <taxon>Fungi</taxon>
        <taxon>Fungi incertae sedis</taxon>
        <taxon>Mucoromycota</taxon>
        <taxon>Glomeromycotina</taxon>
        <taxon>Glomeromycetes</taxon>
        <taxon>Glomerales</taxon>
        <taxon>Glomeraceae</taxon>
        <taxon>Rhizophagus</taxon>
    </lineage>
</organism>
<protein>
    <submittedName>
        <fullName evidence="2">Uncharacterized protein</fullName>
    </submittedName>
</protein>
<dbReference type="VEuPathDB" id="FungiDB:RhiirFUN_004261"/>
<evidence type="ECO:0000256" key="1">
    <source>
        <dbReference type="SAM" id="MobiDB-lite"/>
    </source>
</evidence>
<sequence length="327" mass="38719">MAEEWNKIPDKSSSFKLSNKLFMLKLMHYCWFNKSFQRSIFFLTHCIPSRYDITQNISFIYEEPINGLKLYTTLVTVDYLMIWMAFEDEDPECMLPYFHLRIINKITGQTNYIDLNYTLPAEAVYPININLLPLTDNYMMLFYDKTTNVAKGPGRHTIEGGRKGDGTKWTFGLSRRFGQNSRSYEWSLDRLLEKEENMSREVIHPSVEPEEVVNVVNNLRNDPQSRDPEKADDAKKEECIERLVNKSDNYELTEDDVVEFINEYKEIQYKGAEEINPQFKPYSSNRIPSKEEVEEFDANNEKMKKRLAKEDKTKRVEIENQWTGQRR</sequence>
<proteinExistence type="predicted"/>
<comment type="caution">
    <text evidence="2">The sequence shown here is derived from an EMBL/GenBank/DDBJ whole genome shotgun (WGS) entry which is preliminary data.</text>
</comment>
<reference evidence="2 3" key="2">
    <citation type="journal article" date="2018" name="New Phytol.">
        <title>High intraspecific genome diversity in the model arbuscular mycorrhizal symbiont Rhizophagus irregularis.</title>
        <authorList>
            <person name="Chen E.C.H."/>
            <person name="Morin E."/>
            <person name="Beaudet D."/>
            <person name="Noel J."/>
            <person name="Yildirir G."/>
            <person name="Ndikumana S."/>
            <person name="Charron P."/>
            <person name="St-Onge C."/>
            <person name="Giorgi J."/>
            <person name="Kruger M."/>
            <person name="Marton T."/>
            <person name="Ropars J."/>
            <person name="Grigoriev I.V."/>
            <person name="Hainaut M."/>
            <person name="Henrissat B."/>
            <person name="Roux C."/>
            <person name="Martin F."/>
            <person name="Corradi N."/>
        </authorList>
    </citation>
    <scope>NUCLEOTIDE SEQUENCE [LARGE SCALE GENOMIC DNA]</scope>
    <source>
        <strain evidence="2 3">DAOM 197198</strain>
    </source>
</reference>
<reference evidence="2 3" key="1">
    <citation type="journal article" date="2013" name="Proc. Natl. Acad. Sci. U.S.A.">
        <title>Genome of an arbuscular mycorrhizal fungus provides insight into the oldest plant symbiosis.</title>
        <authorList>
            <person name="Tisserant E."/>
            <person name="Malbreil M."/>
            <person name="Kuo A."/>
            <person name="Kohler A."/>
            <person name="Symeonidi A."/>
            <person name="Balestrini R."/>
            <person name="Charron P."/>
            <person name="Duensing N."/>
            <person name="Frei Dit Frey N."/>
            <person name="Gianinazzi-Pearson V."/>
            <person name="Gilbert L.B."/>
            <person name="Handa Y."/>
            <person name="Herr J.R."/>
            <person name="Hijri M."/>
            <person name="Koul R."/>
            <person name="Kawaguchi M."/>
            <person name="Krajinski F."/>
            <person name="Lammers P.J."/>
            <person name="Masclaux F.G."/>
            <person name="Murat C."/>
            <person name="Morin E."/>
            <person name="Ndikumana S."/>
            <person name="Pagni M."/>
            <person name="Petitpierre D."/>
            <person name="Requena N."/>
            <person name="Rosikiewicz P."/>
            <person name="Riley R."/>
            <person name="Saito K."/>
            <person name="San Clemente H."/>
            <person name="Shapiro H."/>
            <person name="van Tuinen D."/>
            <person name="Becard G."/>
            <person name="Bonfante P."/>
            <person name="Paszkowski U."/>
            <person name="Shachar-Hill Y.Y."/>
            <person name="Tuskan G.A."/>
            <person name="Young P.W."/>
            <person name="Sanders I.R."/>
            <person name="Henrissat B."/>
            <person name="Rensing S.A."/>
            <person name="Grigoriev I.V."/>
            <person name="Corradi N."/>
            <person name="Roux C."/>
            <person name="Martin F."/>
        </authorList>
    </citation>
    <scope>NUCLEOTIDE SEQUENCE [LARGE SCALE GENOMIC DNA]</scope>
    <source>
        <strain evidence="2 3">DAOM 197198</strain>
    </source>
</reference>
<name>A0A2P4QN09_RHIID</name>
<dbReference type="Proteomes" id="UP000018888">
    <property type="component" value="Unassembled WGS sequence"/>
</dbReference>
<accession>A0A2P4QN09</accession>
<dbReference type="AlphaFoldDB" id="A0A2P4QN09"/>